<dbReference type="VEuPathDB" id="TrichDB:TRFO_17582"/>
<evidence type="ECO:0000256" key="1">
    <source>
        <dbReference type="ARBA" id="ARBA00022741"/>
    </source>
</evidence>
<accession>A0A1J4KMK0</accession>
<dbReference type="GO" id="GO:0003678">
    <property type="term" value="F:DNA helicase activity"/>
    <property type="evidence" value="ECO:0007669"/>
    <property type="project" value="InterPro"/>
</dbReference>
<organism evidence="5 6">
    <name type="scientific">Tritrichomonas foetus</name>
    <dbReference type="NCBI Taxonomy" id="1144522"/>
    <lineage>
        <taxon>Eukaryota</taxon>
        <taxon>Metamonada</taxon>
        <taxon>Parabasalia</taxon>
        <taxon>Tritrichomonadida</taxon>
        <taxon>Tritrichomonadidae</taxon>
        <taxon>Tritrichomonas</taxon>
    </lineage>
</organism>
<dbReference type="InterPro" id="IPR027417">
    <property type="entry name" value="P-loop_NTPase"/>
</dbReference>
<dbReference type="OrthoDB" id="272481at2759"/>
<sequence>MNSFFSNSMNNADNDWENPMNHHVPSSYGNHNYDLPQGRMNQIKVLGVPVDFPYQNIYPSQRALIANSIKAFQNQENALLQAPTGTGKALALLAASLAYQQHVIDQKIIINHPRNNSLSQVRANDTFAIFSGSGSFQDPASEPSHFNIQPPRIWFTSRTHTQLKQLISEYKRLPYNPTMVVLGGRKQLCLNKKVLKSNDRDGECRKLLEENKCPFRMKAGIPPEFRRGGKYEKFEIEDMLEYGKKNMRCAYHMSLVILSKADLVFCPYNYVLDPKIKGQLELSLVGSFLIIDEAHNVENICREAGTFKITSDDLNFTLMIFRKLKENFIKEDPDFVSLILLLDFVQTISKWFTSQINGMKFLKQKERIENPITVINEWGLNQETWPQYEFVMTTIIKRKVVVVEEVNQKPHFEIPLRSLSLLENLFIFFVFIFQNNMENANNFQIPIVVGNKDDGSEDFMQIVCLTPSVVFKCISRETHSLILASGTLSPLSTFASELGTKFPIQISANHIIGPDQLQSYIVTHALDGTPFNSSYQTMSANKDNTVKLPYFHLVCQISFKFL</sequence>
<dbReference type="SMART" id="SM00488">
    <property type="entry name" value="DEXDc2"/>
    <property type="match status" value="1"/>
</dbReference>
<dbReference type="PANTHER" id="PTHR11472:SF47">
    <property type="entry name" value="FANCONI ANEMIA GROUP J PROTEIN"/>
    <property type="match status" value="1"/>
</dbReference>
<proteinExistence type="predicted"/>
<dbReference type="InterPro" id="IPR006935">
    <property type="entry name" value="Helicase/UvrB_N"/>
</dbReference>
<dbReference type="InterPro" id="IPR045028">
    <property type="entry name" value="DinG/Rad3-like"/>
</dbReference>
<evidence type="ECO:0000313" key="5">
    <source>
        <dbReference type="EMBL" id="OHT12535.1"/>
    </source>
</evidence>
<evidence type="ECO:0000259" key="4">
    <source>
        <dbReference type="PROSITE" id="PS51193"/>
    </source>
</evidence>
<evidence type="ECO:0000313" key="6">
    <source>
        <dbReference type="Proteomes" id="UP000179807"/>
    </source>
</evidence>
<gene>
    <name evidence="5" type="ORF">TRFO_17582</name>
</gene>
<dbReference type="GO" id="GO:0006289">
    <property type="term" value="P:nucleotide-excision repair"/>
    <property type="evidence" value="ECO:0007669"/>
    <property type="project" value="TreeGrafter"/>
</dbReference>
<feature type="domain" description="Helicase ATP-binding" evidence="4">
    <location>
        <begin position="47"/>
        <end position="340"/>
    </location>
</feature>
<dbReference type="RefSeq" id="XP_068365671.1">
    <property type="nucleotide sequence ID" value="XM_068499671.1"/>
</dbReference>
<evidence type="ECO:0000256" key="2">
    <source>
        <dbReference type="ARBA" id="ARBA00022801"/>
    </source>
</evidence>
<comment type="caution">
    <text evidence="5">The sequence shown here is derived from an EMBL/GenBank/DDBJ whole genome shotgun (WGS) entry which is preliminary data.</text>
</comment>
<protein>
    <submittedName>
        <fullName evidence="5">Brca1 interacting protein C-terminal helicase 1 brip1</fullName>
    </submittedName>
</protein>
<dbReference type="Proteomes" id="UP000179807">
    <property type="component" value="Unassembled WGS sequence"/>
</dbReference>
<keyword evidence="6" id="KW-1185">Reference proteome</keyword>
<dbReference type="GO" id="GO:0005634">
    <property type="term" value="C:nucleus"/>
    <property type="evidence" value="ECO:0007669"/>
    <property type="project" value="TreeGrafter"/>
</dbReference>
<keyword evidence="2" id="KW-0378">Hydrolase</keyword>
<name>A0A1J4KMK0_9EUKA</name>
<keyword evidence="1" id="KW-0547">Nucleotide-binding</keyword>
<dbReference type="GO" id="GO:0003677">
    <property type="term" value="F:DNA binding"/>
    <property type="evidence" value="ECO:0007669"/>
    <property type="project" value="InterPro"/>
</dbReference>
<reference evidence="5" key="1">
    <citation type="submission" date="2016-10" db="EMBL/GenBank/DDBJ databases">
        <authorList>
            <person name="Benchimol M."/>
            <person name="Almeida L.G."/>
            <person name="Vasconcelos A.T."/>
            <person name="Perreira-Neves A."/>
            <person name="Rosa I.A."/>
            <person name="Tasca T."/>
            <person name="Bogo M.R."/>
            <person name="de Souza W."/>
        </authorList>
    </citation>
    <scope>NUCLEOTIDE SEQUENCE [LARGE SCALE GENOMIC DNA]</scope>
    <source>
        <strain evidence="5">K</strain>
    </source>
</reference>
<dbReference type="InterPro" id="IPR006554">
    <property type="entry name" value="Helicase-like_DEXD_c2"/>
</dbReference>
<dbReference type="GO" id="GO:1990918">
    <property type="term" value="P:double-strand break repair involved in meiotic recombination"/>
    <property type="evidence" value="ECO:0007669"/>
    <property type="project" value="TreeGrafter"/>
</dbReference>
<dbReference type="InterPro" id="IPR010614">
    <property type="entry name" value="RAD3-like_helicase_DEAD"/>
</dbReference>
<dbReference type="Pfam" id="PF06733">
    <property type="entry name" value="DEAD_2"/>
    <property type="match status" value="1"/>
</dbReference>
<dbReference type="GeneID" id="94834375"/>
<keyword evidence="3" id="KW-0067">ATP-binding</keyword>
<dbReference type="GO" id="GO:0005524">
    <property type="term" value="F:ATP binding"/>
    <property type="evidence" value="ECO:0007669"/>
    <property type="project" value="UniProtKB-KW"/>
</dbReference>
<dbReference type="InterPro" id="IPR014013">
    <property type="entry name" value="Helic_SF1/SF2_ATP-bd_DinG/Rad3"/>
</dbReference>
<keyword evidence="5" id="KW-0347">Helicase</keyword>
<dbReference type="PROSITE" id="PS51193">
    <property type="entry name" value="HELICASE_ATP_BIND_2"/>
    <property type="match status" value="1"/>
</dbReference>
<dbReference type="GO" id="GO:0016818">
    <property type="term" value="F:hydrolase activity, acting on acid anhydrides, in phosphorus-containing anhydrides"/>
    <property type="evidence" value="ECO:0007669"/>
    <property type="project" value="InterPro"/>
</dbReference>
<dbReference type="Gene3D" id="3.40.50.300">
    <property type="entry name" value="P-loop containing nucleotide triphosphate hydrolases"/>
    <property type="match status" value="1"/>
</dbReference>
<dbReference type="PROSITE" id="PS00690">
    <property type="entry name" value="DEAH_ATP_HELICASE"/>
    <property type="match status" value="1"/>
</dbReference>
<dbReference type="Pfam" id="PF04851">
    <property type="entry name" value="ResIII"/>
    <property type="match status" value="1"/>
</dbReference>
<dbReference type="EMBL" id="MLAK01000561">
    <property type="protein sequence ID" value="OHT12535.1"/>
    <property type="molecule type" value="Genomic_DNA"/>
</dbReference>
<evidence type="ECO:0000256" key="3">
    <source>
        <dbReference type="ARBA" id="ARBA00022840"/>
    </source>
</evidence>
<dbReference type="PANTHER" id="PTHR11472">
    <property type="entry name" value="DNA REPAIR DEAD HELICASE RAD3/XP-D SUBFAMILY MEMBER"/>
    <property type="match status" value="1"/>
</dbReference>
<dbReference type="SUPFAM" id="SSF52540">
    <property type="entry name" value="P-loop containing nucleoside triphosphate hydrolases"/>
    <property type="match status" value="1"/>
</dbReference>
<dbReference type="AlphaFoldDB" id="A0A1J4KMK0"/>
<dbReference type="InterPro" id="IPR002464">
    <property type="entry name" value="DNA/RNA_helicase_DEAH_CS"/>
</dbReference>